<dbReference type="Proteomes" id="UP000291920">
    <property type="component" value="Unassembled WGS sequence"/>
</dbReference>
<protein>
    <submittedName>
        <fullName evidence="1">Uncharacterized protein</fullName>
    </submittedName>
</protein>
<comment type="caution">
    <text evidence="1">The sequence shown here is derived from an EMBL/GenBank/DDBJ whole genome shotgun (WGS) entry which is preliminary data.</text>
</comment>
<dbReference type="AlphaFoldDB" id="A0A4Q5ANB5"/>
<proteinExistence type="predicted"/>
<evidence type="ECO:0000313" key="2">
    <source>
        <dbReference type="Proteomes" id="UP000291920"/>
    </source>
</evidence>
<accession>A0A4Q5ANB5</accession>
<name>A0A4Q5ANB5_9BIFI</name>
<dbReference type="EMBL" id="RYUT01000002">
    <property type="protein sequence ID" value="RYQ31000.1"/>
    <property type="molecule type" value="Genomic_DNA"/>
</dbReference>
<dbReference type="RefSeq" id="WP_129870733.1">
    <property type="nucleotide sequence ID" value="NZ_RYUO01000002.1"/>
</dbReference>
<gene>
    <name evidence="1" type="ORF">PG2017B_0810</name>
</gene>
<sequence>MSRLITLPDGRQVTGCKNYVRTPCPDLLMTGRTTFALGLDADAQQLGATLSLYVQGLTYNTATPLKFYLMNVTPDARTITPAQFNTGIRIGLPARWDASPQELIFNMDAGSYELHRLALMLTSEMDEIMQSRHPLDTDWNHWYPA</sequence>
<reference evidence="1 2" key="1">
    <citation type="submission" date="2018-12" db="EMBL/GenBank/DDBJ databases">
        <title>Unveiling genomic diversity among members of the Bifidobacterium pseudolongum species, a widely distributed gut commensal of the animal kingdom.</title>
        <authorList>
            <person name="Lugli G.A."/>
            <person name="Duranti S."/>
            <person name="Albert K."/>
            <person name="Mancabelli L."/>
            <person name="Napoli S."/>
            <person name="Viappiani A."/>
            <person name="Anzalone R."/>
            <person name="Longhi G."/>
            <person name="Milani C."/>
            <person name="Turroni F."/>
            <person name="Alessandri G."/>
            <person name="Sela D.A."/>
            <person name="Van Sinderen D."/>
            <person name="Ventura M."/>
        </authorList>
    </citation>
    <scope>NUCLEOTIDE SEQUENCE [LARGE SCALE GENOMIC DNA]</scope>
    <source>
        <strain evidence="1 2">2017B</strain>
    </source>
</reference>
<organism evidence="1 2">
    <name type="scientific">Bifidobacterium pseudolongum subsp. globosum</name>
    <dbReference type="NCBI Taxonomy" id="1690"/>
    <lineage>
        <taxon>Bacteria</taxon>
        <taxon>Bacillati</taxon>
        <taxon>Actinomycetota</taxon>
        <taxon>Actinomycetes</taxon>
        <taxon>Bifidobacteriales</taxon>
        <taxon>Bifidobacteriaceae</taxon>
        <taxon>Bifidobacterium</taxon>
    </lineage>
</organism>
<evidence type="ECO:0000313" key="1">
    <source>
        <dbReference type="EMBL" id="RYQ31000.1"/>
    </source>
</evidence>